<keyword evidence="3" id="KW-1185">Reference proteome</keyword>
<dbReference type="AlphaFoldDB" id="A0A1E7QL90"/>
<sequence length="95" mass="11045">MNNLLEQVLKKIKEQNKEKSDSLNTEKRPEETNKSQSKKEHDCVQPGVLEAVDVNKVKVMLSNCSYGNISIWSQRIDLMYTYTVEKQISSHKKLF</sequence>
<protein>
    <submittedName>
        <fullName evidence="2">Uncharacterized protein</fullName>
    </submittedName>
</protein>
<feature type="region of interest" description="Disordered" evidence="1">
    <location>
        <begin position="11"/>
        <end position="42"/>
    </location>
</feature>
<gene>
    <name evidence="2" type="ORF">BIY23_01745</name>
</gene>
<evidence type="ECO:0000256" key="1">
    <source>
        <dbReference type="SAM" id="MobiDB-lite"/>
    </source>
</evidence>
<comment type="caution">
    <text evidence="2">The sequence shown here is derived from an EMBL/GenBank/DDBJ whole genome shotgun (WGS) entry which is preliminary data.</text>
</comment>
<reference evidence="2 3" key="1">
    <citation type="submission" date="2016-09" db="EMBL/GenBank/DDBJ databases">
        <title>Genomic evidence for plant-parasitic nematodes as the earliest Wolbachia hosts.</title>
        <authorList>
            <person name="Brown A.M."/>
            <person name="Wasala S.K."/>
            <person name="Howe D.K."/>
            <person name="Peetz A.B."/>
            <person name="Zasada I.A."/>
            <person name="Denver D.R."/>
        </authorList>
    </citation>
    <scope>NUCLEOTIDE SEQUENCE [LARGE SCALE GENOMIC DNA]</scope>
    <source>
        <strain evidence="3">wPpe</strain>
    </source>
</reference>
<evidence type="ECO:0000313" key="2">
    <source>
        <dbReference type="EMBL" id="OEY87177.1"/>
    </source>
</evidence>
<proteinExistence type="predicted"/>
<accession>A0A1E7QL90</accession>
<name>A0A1E7QL90_WOLPI</name>
<dbReference type="Proteomes" id="UP000175679">
    <property type="component" value="Unassembled WGS sequence"/>
</dbReference>
<dbReference type="RefSeq" id="WP_070064826.1">
    <property type="nucleotide sequence ID" value="NZ_MJMG01000001.1"/>
</dbReference>
<dbReference type="EMBL" id="MJMG01000001">
    <property type="protein sequence ID" value="OEY87177.1"/>
    <property type="molecule type" value="Genomic_DNA"/>
</dbReference>
<organism evidence="2 3">
    <name type="scientific">Wolbachia pipientis</name>
    <dbReference type="NCBI Taxonomy" id="955"/>
    <lineage>
        <taxon>Bacteria</taxon>
        <taxon>Pseudomonadati</taxon>
        <taxon>Pseudomonadota</taxon>
        <taxon>Alphaproteobacteria</taxon>
        <taxon>Rickettsiales</taxon>
        <taxon>Anaplasmataceae</taxon>
        <taxon>Wolbachieae</taxon>
        <taxon>Wolbachia</taxon>
    </lineage>
</organism>
<evidence type="ECO:0000313" key="3">
    <source>
        <dbReference type="Proteomes" id="UP000175679"/>
    </source>
</evidence>